<dbReference type="InterPro" id="IPR035902">
    <property type="entry name" value="Nuc_phospho_transferase"/>
</dbReference>
<evidence type="ECO:0000256" key="2">
    <source>
        <dbReference type="ARBA" id="ARBA00022679"/>
    </source>
</evidence>
<dbReference type="InterPro" id="IPR000312">
    <property type="entry name" value="Glycosyl_Trfase_fam3"/>
</dbReference>
<evidence type="ECO:0000256" key="1">
    <source>
        <dbReference type="ARBA" id="ARBA00022676"/>
    </source>
</evidence>
<reference evidence="4 5" key="1">
    <citation type="journal article" date="2016" name="Nat. Commun.">
        <title>Thousands of microbial genomes shed light on interconnected biogeochemical processes in an aquifer system.</title>
        <authorList>
            <person name="Anantharaman K."/>
            <person name="Brown C.T."/>
            <person name="Hug L.A."/>
            <person name="Sharon I."/>
            <person name="Castelle C.J."/>
            <person name="Probst A.J."/>
            <person name="Thomas B.C."/>
            <person name="Singh A."/>
            <person name="Wilkins M.J."/>
            <person name="Karaoz U."/>
            <person name="Brodie E.L."/>
            <person name="Williams K.H."/>
            <person name="Hubbard S.S."/>
            <person name="Banfield J.F."/>
        </authorList>
    </citation>
    <scope>NUCLEOTIDE SEQUENCE [LARGE SCALE GENOMIC DNA]</scope>
</reference>
<accession>A0A1F7HJJ0</accession>
<dbReference type="GO" id="GO:0004645">
    <property type="term" value="F:1,4-alpha-oligoglucan phosphorylase activity"/>
    <property type="evidence" value="ECO:0007669"/>
    <property type="project" value="InterPro"/>
</dbReference>
<organism evidence="4 5">
    <name type="scientific">Candidatus Roizmanbacteria bacterium RIFCSPHIGHO2_12_FULL_33_9</name>
    <dbReference type="NCBI Taxonomy" id="1802045"/>
    <lineage>
        <taxon>Bacteria</taxon>
        <taxon>Candidatus Roizmaniibacteriota</taxon>
    </lineage>
</organism>
<evidence type="ECO:0000259" key="3">
    <source>
        <dbReference type="SMART" id="SM00941"/>
    </source>
</evidence>
<dbReference type="GO" id="GO:0005829">
    <property type="term" value="C:cytosol"/>
    <property type="evidence" value="ECO:0007669"/>
    <property type="project" value="TreeGrafter"/>
</dbReference>
<dbReference type="SUPFAM" id="SSF54680">
    <property type="entry name" value="Pyrimidine nucleoside phosphorylase C-terminal domain"/>
    <property type="match status" value="1"/>
</dbReference>
<gene>
    <name evidence="4" type="ORF">A3F29_01480</name>
</gene>
<keyword evidence="2" id="KW-0808">Transferase</keyword>
<protein>
    <recommendedName>
        <fullName evidence="3">Pyrimidine nucleoside phosphorylase C-terminal domain-containing protein</fullName>
    </recommendedName>
</protein>
<dbReference type="InterPro" id="IPR036320">
    <property type="entry name" value="Glycosyl_Trfase_fam3_N_dom_sf"/>
</dbReference>
<dbReference type="Proteomes" id="UP000177199">
    <property type="component" value="Unassembled WGS sequence"/>
</dbReference>
<sequence length="420" mass="46774">MKTSEEIKHIDAVKSIQKKLLGKKLTYKEIYNLMDKIGNDKLGDVLTTYFIAASFKEGFTIDELYQFTKAMVKTGTTIKFDGIVADKHSTGGIAGTRTTLIIVPIIVEAGFKIPKTSSRAITSPAGSADVMEVLADVTFTPTQVKKIVDKVGGCIVWGGHLGIAPADDILINIEEELSFESFDKIIISIMAKKVAVSTNHLVLDLPMGSTMKVRHAKDADKIEQKFKAVAKKFKIKIKVDINEIREPAGNGIGPILEARDALYVLEQKPNRPIPLENKAIKLAKQLLELCYKTANIEKDPETEIREILTSGRALKKFREIVEAQNGIKNVSSEKLVIKANSKDIKSKKYGKINRVNNYNLNTIAKLLGAPDDKHAGVYLYKRIGDKVIKNEKLFTFFSKEKFKIKEAEISLENFPIYEIS</sequence>
<keyword evidence="1" id="KW-0328">Glycosyltransferase</keyword>
<evidence type="ECO:0000313" key="4">
    <source>
        <dbReference type="EMBL" id="OGK31381.1"/>
    </source>
</evidence>
<dbReference type="GO" id="GO:0006206">
    <property type="term" value="P:pyrimidine nucleobase metabolic process"/>
    <property type="evidence" value="ECO:0007669"/>
    <property type="project" value="InterPro"/>
</dbReference>
<dbReference type="GO" id="GO:0016763">
    <property type="term" value="F:pentosyltransferase activity"/>
    <property type="evidence" value="ECO:0007669"/>
    <property type="project" value="InterPro"/>
</dbReference>
<dbReference type="GO" id="GO:0006213">
    <property type="term" value="P:pyrimidine nucleoside metabolic process"/>
    <property type="evidence" value="ECO:0007669"/>
    <property type="project" value="InterPro"/>
</dbReference>
<dbReference type="Gene3D" id="3.40.1030.10">
    <property type="entry name" value="Nucleoside phosphorylase/phosphoribosyltransferase catalytic domain"/>
    <property type="match status" value="1"/>
</dbReference>
<dbReference type="EMBL" id="MFZV01000007">
    <property type="protein sequence ID" value="OGK31381.1"/>
    <property type="molecule type" value="Genomic_DNA"/>
</dbReference>
<dbReference type="Pfam" id="PF00591">
    <property type="entry name" value="Glycos_transf_3"/>
    <property type="match status" value="1"/>
</dbReference>
<evidence type="ECO:0000313" key="5">
    <source>
        <dbReference type="Proteomes" id="UP000177199"/>
    </source>
</evidence>
<dbReference type="InterPro" id="IPR000053">
    <property type="entry name" value="Thymidine/pyrmidine_PPase"/>
</dbReference>
<comment type="caution">
    <text evidence="4">The sequence shown here is derived from an EMBL/GenBank/DDBJ whole genome shotgun (WGS) entry which is preliminary data.</text>
</comment>
<dbReference type="Pfam" id="PF02885">
    <property type="entry name" value="Glycos_trans_3N"/>
    <property type="match status" value="1"/>
</dbReference>
<dbReference type="SUPFAM" id="SSF47648">
    <property type="entry name" value="Nucleoside phosphorylase/phosphoribosyltransferase N-terminal domain"/>
    <property type="match status" value="1"/>
</dbReference>
<dbReference type="PANTHER" id="PTHR10515:SF0">
    <property type="entry name" value="THYMIDINE PHOSPHORYLASE"/>
    <property type="match status" value="1"/>
</dbReference>
<dbReference type="InterPro" id="IPR013102">
    <property type="entry name" value="PYNP_C"/>
</dbReference>
<dbReference type="Gene3D" id="3.90.1170.30">
    <property type="entry name" value="Pyrimidine nucleoside phosphorylase-like, C-terminal domain"/>
    <property type="match status" value="1"/>
</dbReference>
<proteinExistence type="predicted"/>
<dbReference type="SUPFAM" id="SSF52418">
    <property type="entry name" value="Nucleoside phosphorylase/phosphoribosyltransferase catalytic domain"/>
    <property type="match status" value="1"/>
</dbReference>
<feature type="domain" description="Pyrimidine nucleoside phosphorylase C-terminal" evidence="3">
    <location>
        <begin position="351"/>
        <end position="417"/>
    </location>
</feature>
<dbReference type="InterPro" id="IPR017459">
    <property type="entry name" value="Glycosyl_Trfase_fam3_N_dom"/>
</dbReference>
<dbReference type="InterPro" id="IPR036566">
    <property type="entry name" value="PYNP-like_C_sf"/>
</dbReference>
<dbReference type="NCBIfam" id="NF003338">
    <property type="entry name" value="PRK04350.1"/>
    <property type="match status" value="1"/>
</dbReference>
<dbReference type="PANTHER" id="PTHR10515">
    <property type="entry name" value="THYMIDINE PHOSPHORYLASE"/>
    <property type="match status" value="1"/>
</dbReference>
<name>A0A1F7HJJ0_9BACT</name>
<dbReference type="SMART" id="SM00941">
    <property type="entry name" value="PYNP_C"/>
    <property type="match status" value="1"/>
</dbReference>
<dbReference type="Gene3D" id="1.20.970.50">
    <property type="match status" value="1"/>
</dbReference>
<dbReference type="Pfam" id="PF07831">
    <property type="entry name" value="PYNP_C"/>
    <property type="match status" value="1"/>
</dbReference>
<dbReference type="AlphaFoldDB" id="A0A1F7HJJ0"/>